<dbReference type="InterPro" id="IPR036412">
    <property type="entry name" value="HAD-like_sf"/>
</dbReference>
<dbReference type="GO" id="GO:0000287">
    <property type="term" value="F:magnesium ion binding"/>
    <property type="evidence" value="ECO:0007669"/>
    <property type="project" value="TreeGrafter"/>
</dbReference>
<accession>A0A3G1KTY3</accession>
<dbReference type="Proteomes" id="UP000323521">
    <property type="component" value="Chromosome"/>
</dbReference>
<dbReference type="KEGG" id="fwa:DCMF_15020"/>
<dbReference type="Gene3D" id="3.30.1240.10">
    <property type="match status" value="1"/>
</dbReference>
<dbReference type="SUPFAM" id="SSF56784">
    <property type="entry name" value="HAD-like"/>
    <property type="match status" value="1"/>
</dbReference>
<name>A0A3G1KTY3_FORW1</name>
<dbReference type="EMBL" id="CP017634">
    <property type="protein sequence ID" value="ATW25911.1"/>
    <property type="molecule type" value="Genomic_DNA"/>
</dbReference>
<dbReference type="AlphaFoldDB" id="A0A3G1KTY3"/>
<evidence type="ECO:0000313" key="2">
    <source>
        <dbReference type="Proteomes" id="UP000323521"/>
    </source>
</evidence>
<evidence type="ECO:0000313" key="1">
    <source>
        <dbReference type="EMBL" id="ATW25911.1"/>
    </source>
</evidence>
<dbReference type="InterPro" id="IPR006379">
    <property type="entry name" value="HAD-SF_hydro_IIB"/>
</dbReference>
<dbReference type="OrthoDB" id="9781413at2"/>
<dbReference type="GO" id="GO:0005829">
    <property type="term" value="C:cytosol"/>
    <property type="evidence" value="ECO:0007669"/>
    <property type="project" value="TreeGrafter"/>
</dbReference>
<dbReference type="PANTHER" id="PTHR10000:SF8">
    <property type="entry name" value="HAD SUPERFAMILY HYDROLASE-LIKE, TYPE 3"/>
    <property type="match status" value="1"/>
</dbReference>
<dbReference type="Pfam" id="PF08282">
    <property type="entry name" value="Hydrolase_3"/>
    <property type="match status" value="1"/>
</dbReference>
<dbReference type="PANTHER" id="PTHR10000">
    <property type="entry name" value="PHOSPHOSERINE PHOSPHATASE"/>
    <property type="match status" value="1"/>
</dbReference>
<gene>
    <name evidence="1" type="ORF">DCMF_15020</name>
</gene>
<organism evidence="1 2">
    <name type="scientific">Formimonas warabiya</name>
    <dbReference type="NCBI Taxonomy" id="1761012"/>
    <lineage>
        <taxon>Bacteria</taxon>
        <taxon>Bacillati</taxon>
        <taxon>Bacillota</taxon>
        <taxon>Clostridia</taxon>
        <taxon>Eubacteriales</taxon>
        <taxon>Peptococcaceae</taxon>
        <taxon>Candidatus Formimonas</taxon>
    </lineage>
</organism>
<dbReference type="NCBIfam" id="TIGR00099">
    <property type="entry name" value="Cof-subfamily"/>
    <property type="match status" value="1"/>
</dbReference>
<sequence length="266" mass="29907">MNYKLIAVDLDDTLLDDRCRISPRSKDVIQQAQAKGVQVTLATGRMYRSALPFALDLHIDVPLITYQGSLVKTSVTKEILYHRTVPAELAKEVVALGEREDLSINVYLDDDLYVHKITSEVRTYCRLARVPYQEVGNLSSILDRDPTKLLFIGAAEKLDHLWIKVKKIFGDRLYITKSKPQYLEFTHPQGTKGHGLSAVARHLGVQKEEIIAFGDSFNDLELFRNAGFAVAMANARDEIKKEAHYVTGSNNEEGVARAIEKFVLCS</sequence>
<proteinExistence type="predicted"/>
<dbReference type="RefSeq" id="WP_148135174.1">
    <property type="nucleotide sequence ID" value="NZ_CP017634.1"/>
</dbReference>
<dbReference type="SFLD" id="SFLDG01144">
    <property type="entry name" value="C2.B.4:_PGP_Like"/>
    <property type="match status" value="1"/>
</dbReference>
<dbReference type="SFLD" id="SFLDG01140">
    <property type="entry name" value="C2.B:_Phosphomannomutase_and_P"/>
    <property type="match status" value="1"/>
</dbReference>
<dbReference type="InterPro" id="IPR000150">
    <property type="entry name" value="Cof"/>
</dbReference>
<keyword evidence="2" id="KW-1185">Reference proteome</keyword>
<dbReference type="NCBIfam" id="TIGR01484">
    <property type="entry name" value="HAD-SF-IIB"/>
    <property type="match status" value="1"/>
</dbReference>
<dbReference type="InterPro" id="IPR023214">
    <property type="entry name" value="HAD_sf"/>
</dbReference>
<reference evidence="1 2" key="1">
    <citation type="submission" date="2016-10" db="EMBL/GenBank/DDBJ databases">
        <title>Complete Genome Sequence of Peptococcaceae strain DCMF.</title>
        <authorList>
            <person name="Edwards R.J."/>
            <person name="Holland S.I."/>
            <person name="Deshpande N.P."/>
            <person name="Wong Y.K."/>
            <person name="Ertan H."/>
            <person name="Manefield M."/>
            <person name="Russell T.L."/>
            <person name="Lee M.J."/>
        </authorList>
    </citation>
    <scope>NUCLEOTIDE SEQUENCE [LARGE SCALE GENOMIC DNA]</scope>
    <source>
        <strain evidence="1 2">DCMF</strain>
    </source>
</reference>
<evidence type="ECO:0008006" key="3">
    <source>
        <dbReference type="Google" id="ProtNLM"/>
    </source>
</evidence>
<protein>
    <recommendedName>
        <fullName evidence="3">HAD family phosphatase</fullName>
    </recommendedName>
</protein>
<dbReference type="Gene3D" id="3.40.50.1000">
    <property type="entry name" value="HAD superfamily/HAD-like"/>
    <property type="match status" value="1"/>
</dbReference>
<dbReference type="GO" id="GO:0016791">
    <property type="term" value="F:phosphatase activity"/>
    <property type="evidence" value="ECO:0007669"/>
    <property type="project" value="TreeGrafter"/>
</dbReference>
<dbReference type="SFLD" id="SFLDS00003">
    <property type="entry name" value="Haloacid_Dehalogenase"/>
    <property type="match status" value="1"/>
</dbReference>
<dbReference type="CDD" id="cd07516">
    <property type="entry name" value="HAD_Pase"/>
    <property type="match status" value="1"/>
</dbReference>